<accession>A0AAN7HJ26</accession>
<keyword evidence="2" id="KW-1185">Reference proteome</keyword>
<reference evidence="1" key="1">
    <citation type="journal article" date="2023" name="Mol. Phylogenet. Evol.">
        <title>Genome-scale phylogeny and comparative genomics of the fungal order Sordariales.</title>
        <authorList>
            <person name="Hensen N."/>
            <person name="Bonometti L."/>
            <person name="Westerberg I."/>
            <person name="Brannstrom I.O."/>
            <person name="Guillou S."/>
            <person name="Cros-Aarteil S."/>
            <person name="Calhoun S."/>
            <person name="Haridas S."/>
            <person name="Kuo A."/>
            <person name="Mondo S."/>
            <person name="Pangilinan J."/>
            <person name="Riley R."/>
            <person name="LaButti K."/>
            <person name="Andreopoulos B."/>
            <person name="Lipzen A."/>
            <person name="Chen C."/>
            <person name="Yan M."/>
            <person name="Daum C."/>
            <person name="Ng V."/>
            <person name="Clum A."/>
            <person name="Steindorff A."/>
            <person name="Ohm R.A."/>
            <person name="Martin F."/>
            <person name="Silar P."/>
            <person name="Natvig D.O."/>
            <person name="Lalanne C."/>
            <person name="Gautier V."/>
            <person name="Ament-Velasquez S.L."/>
            <person name="Kruys A."/>
            <person name="Hutchinson M.I."/>
            <person name="Powell A.J."/>
            <person name="Barry K."/>
            <person name="Miller A.N."/>
            <person name="Grigoriev I.V."/>
            <person name="Debuchy R."/>
            <person name="Gladieux P."/>
            <person name="Hiltunen Thoren M."/>
            <person name="Johannesson H."/>
        </authorList>
    </citation>
    <scope>NUCLEOTIDE SEQUENCE</scope>
    <source>
        <strain evidence="1">CBS 359.72</strain>
    </source>
</reference>
<proteinExistence type="predicted"/>
<dbReference type="AlphaFoldDB" id="A0AAN7HJ26"/>
<dbReference type="EMBL" id="MU857774">
    <property type="protein sequence ID" value="KAK4243875.1"/>
    <property type="molecule type" value="Genomic_DNA"/>
</dbReference>
<comment type="caution">
    <text evidence="1">The sequence shown here is derived from an EMBL/GenBank/DDBJ whole genome shotgun (WGS) entry which is preliminary data.</text>
</comment>
<dbReference type="SUPFAM" id="SSF47336">
    <property type="entry name" value="ACP-like"/>
    <property type="match status" value="1"/>
</dbReference>
<gene>
    <name evidence="1" type="ORF">C7999DRAFT_35778</name>
</gene>
<dbReference type="InterPro" id="IPR036736">
    <property type="entry name" value="ACP-like_sf"/>
</dbReference>
<evidence type="ECO:0008006" key="3">
    <source>
        <dbReference type="Google" id="ProtNLM"/>
    </source>
</evidence>
<protein>
    <recommendedName>
        <fullName evidence="3">Carrier domain-containing protein</fullName>
    </recommendedName>
</protein>
<organism evidence="1 2">
    <name type="scientific">Corynascus novoguineensis</name>
    <dbReference type="NCBI Taxonomy" id="1126955"/>
    <lineage>
        <taxon>Eukaryota</taxon>
        <taxon>Fungi</taxon>
        <taxon>Dikarya</taxon>
        <taxon>Ascomycota</taxon>
        <taxon>Pezizomycotina</taxon>
        <taxon>Sordariomycetes</taxon>
        <taxon>Sordariomycetidae</taxon>
        <taxon>Sordariales</taxon>
        <taxon>Chaetomiaceae</taxon>
        <taxon>Corynascus</taxon>
    </lineage>
</organism>
<dbReference type="Proteomes" id="UP001303647">
    <property type="component" value="Unassembled WGS sequence"/>
</dbReference>
<evidence type="ECO:0000313" key="2">
    <source>
        <dbReference type="Proteomes" id="UP001303647"/>
    </source>
</evidence>
<name>A0AAN7HJ26_9PEZI</name>
<evidence type="ECO:0000313" key="1">
    <source>
        <dbReference type="EMBL" id="KAK4243875.1"/>
    </source>
</evidence>
<reference evidence="1" key="2">
    <citation type="submission" date="2023-05" db="EMBL/GenBank/DDBJ databases">
        <authorList>
            <consortium name="Lawrence Berkeley National Laboratory"/>
            <person name="Steindorff A."/>
            <person name="Hensen N."/>
            <person name="Bonometti L."/>
            <person name="Westerberg I."/>
            <person name="Brannstrom I.O."/>
            <person name="Guillou S."/>
            <person name="Cros-Aarteil S."/>
            <person name="Calhoun S."/>
            <person name="Haridas S."/>
            <person name="Kuo A."/>
            <person name="Mondo S."/>
            <person name="Pangilinan J."/>
            <person name="Riley R."/>
            <person name="Labutti K."/>
            <person name="Andreopoulos B."/>
            <person name="Lipzen A."/>
            <person name="Chen C."/>
            <person name="Yanf M."/>
            <person name="Daum C."/>
            <person name="Ng V."/>
            <person name="Clum A."/>
            <person name="Ohm R."/>
            <person name="Martin F."/>
            <person name="Silar P."/>
            <person name="Natvig D."/>
            <person name="Lalanne C."/>
            <person name="Gautier V."/>
            <person name="Ament-Velasquez S.L."/>
            <person name="Kruys A."/>
            <person name="Hutchinson M.I."/>
            <person name="Powell A.J."/>
            <person name="Barry K."/>
            <person name="Miller A.N."/>
            <person name="Grigoriev I.V."/>
            <person name="Debuchy R."/>
            <person name="Gladieux P."/>
            <person name="Thoren M.H."/>
            <person name="Johannesson H."/>
        </authorList>
    </citation>
    <scope>NUCLEOTIDE SEQUENCE</scope>
    <source>
        <strain evidence="1">CBS 359.72</strain>
    </source>
</reference>
<sequence>MDYFRLGVIRSISPNKFLDAVNIEGALRYMEKCQYTGKLVIKSPTDHSVFLFLPASALDISIIEKVGWVSEAPSHLEQLKATAAYCLKEQDLPMRSSYQILKCLRPAHQASIYPTDGYLDRSQIGRGIRMTLPITSDATAASGSTIFAWPDALREPAAVMFLAREIGVTLFGFMMKPFEKLDVRQPHAAVGVDSLVVIELRNWSRQRLEMDMSVPETLRAESIEKLGLWRLSVWQLS</sequence>